<dbReference type="PRINTS" id="PR01226">
    <property type="entry name" value="EXPANSIN"/>
</dbReference>
<dbReference type="Gene3D" id="1.25.10.10">
    <property type="entry name" value="Leucine-rich Repeat Variant"/>
    <property type="match status" value="1"/>
</dbReference>
<evidence type="ECO:0000259" key="5">
    <source>
        <dbReference type="PROSITE" id="PS50842"/>
    </source>
</evidence>
<evidence type="ECO:0000313" key="6">
    <source>
        <dbReference type="EMBL" id="KAK9099017.1"/>
    </source>
</evidence>
<keyword evidence="4" id="KW-1133">Transmembrane helix</keyword>
<dbReference type="PANTHER" id="PTHR47873">
    <property type="entry name" value="ARM REPEAT SUPERFAMILY PROTEIN"/>
    <property type="match status" value="1"/>
</dbReference>
<evidence type="ECO:0000256" key="4">
    <source>
        <dbReference type="SAM" id="Phobius"/>
    </source>
</evidence>
<dbReference type="PANTHER" id="PTHR47873:SF1">
    <property type="entry name" value="ARM REPEAT SUPERFAMILY PROTEIN"/>
    <property type="match status" value="1"/>
</dbReference>
<dbReference type="GO" id="GO:0009664">
    <property type="term" value="P:plant-type cell wall organization"/>
    <property type="evidence" value="ECO:0007669"/>
    <property type="project" value="InterPro"/>
</dbReference>
<comment type="subcellular location">
    <subcellularLocation>
        <location evidence="1">Secreted</location>
    </subcellularLocation>
</comment>
<dbReference type="InterPro" id="IPR058678">
    <property type="entry name" value="ARM_PUB"/>
</dbReference>
<sequence length="657" mass="70505">MARRGHTVFGFSRDFYDLESLGLILYFDPDHRHVLFHLDVRDDEAVSLFAHNDIGLVGVPDIIGGACGYRNLYGQGYRVSIDALSTALFNNGLSCGACYEIKCADDLQWCLPGSVIVTATNFWPPNNGLLSTVGGWCNPPLKHFNLSQPVFQHIAKYKAGIIPVMYRSLGADCNGIILGPLSPPSPSSALQPPNPSAPSPPNNDDWLADSIIYYASLLSTSLFAFTILLITVNKHMKQYSSDANSSFSISFGILNLKDNLQGSRMRVIVARNDLRFRLQTRATILIQARTRIASTVKAIVDERIGNGEVSNKQGDFLQILLSANTLSDNEKLSFVDCHENALFFKAQDPASPALLLRHLQLLHASNRPQPHPRHSPAASHSYAAAAAAIVFLFLLFLHLHFSELHPVAIPPPQIPLLHPSPPPPPPPPTPPLPATTNLAELFHVAELHFSADNESHSRLSALHLLERSLVPNPPAVDKSNEMKCPAAVMREVVKYLKDGAGARAATKVLLALCLAEGNREVAVEAGAVGEVVEALAELEGAAAERALAALELLCMVAEGAAELRAHALAVPMLVEVMGKGVGGRGRECAISALSVVFGGGGRVEASAEAVARAVVLAMQGAECTARGRRKGRSCSGCCRRVGPRMVVVVVVVGPDML</sequence>
<evidence type="ECO:0000256" key="2">
    <source>
        <dbReference type="ARBA" id="ARBA00022525"/>
    </source>
</evidence>
<name>A0AAP0EY75_9MAGN</name>
<dbReference type="InterPro" id="IPR007118">
    <property type="entry name" value="Expan_Lol_pI"/>
</dbReference>
<evidence type="ECO:0000313" key="7">
    <source>
        <dbReference type="Proteomes" id="UP001420932"/>
    </source>
</evidence>
<feature type="transmembrane region" description="Helical" evidence="4">
    <location>
        <begin position="211"/>
        <end position="232"/>
    </location>
</feature>
<keyword evidence="3" id="KW-0732">Signal</keyword>
<dbReference type="InterPro" id="IPR002963">
    <property type="entry name" value="Expansin"/>
</dbReference>
<keyword evidence="2" id="KW-0964">Secreted</keyword>
<dbReference type="CDD" id="cd22274">
    <property type="entry name" value="DPBB_EXPA_N"/>
    <property type="match status" value="1"/>
</dbReference>
<dbReference type="InterPro" id="IPR009009">
    <property type="entry name" value="RlpA-like_DPBB"/>
</dbReference>
<comment type="caution">
    <text evidence="6">The sequence shown here is derived from an EMBL/GenBank/DDBJ whole genome shotgun (WGS) entry which is preliminary data.</text>
</comment>
<dbReference type="Pfam" id="PF25598">
    <property type="entry name" value="ARM_PUB"/>
    <property type="match status" value="1"/>
</dbReference>
<evidence type="ECO:0000256" key="1">
    <source>
        <dbReference type="ARBA" id="ARBA00004613"/>
    </source>
</evidence>
<dbReference type="GO" id="GO:0005576">
    <property type="term" value="C:extracellular region"/>
    <property type="evidence" value="ECO:0007669"/>
    <property type="project" value="UniProtKB-SubCell"/>
</dbReference>
<organism evidence="6 7">
    <name type="scientific">Stephania yunnanensis</name>
    <dbReference type="NCBI Taxonomy" id="152371"/>
    <lineage>
        <taxon>Eukaryota</taxon>
        <taxon>Viridiplantae</taxon>
        <taxon>Streptophyta</taxon>
        <taxon>Embryophyta</taxon>
        <taxon>Tracheophyta</taxon>
        <taxon>Spermatophyta</taxon>
        <taxon>Magnoliopsida</taxon>
        <taxon>Ranunculales</taxon>
        <taxon>Menispermaceae</taxon>
        <taxon>Menispermoideae</taxon>
        <taxon>Cissampelideae</taxon>
        <taxon>Stephania</taxon>
    </lineage>
</organism>
<keyword evidence="4" id="KW-0472">Membrane</keyword>
<reference evidence="6 7" key="1">
    <citation type="submission" date="2024-01" db="EMBL/GenBank/DDBJ databases">
        <title>Genome assemblies of Stephania.</title>
        <authorList>
            <person name="Yang L."/>
        </authorList>
    </citation>
    <scope>NUCLEOTIDE SEQUENCE [LARGE SCALE GENOMIC DNA]</scope>
    <source>
        <strain evidence="6">YNDBR</strain>
        <tissue evidence="6">Leaf</tissue>
    </source>
</reference>
<protein>
    <recommendedName>
        <fullName evidence="5">Expansin-like EG45 domain-containing protein</fullName>
    </recommendedName>
</protein>
<dbReference type="Gene3D" id="2.40.40.10">
    <property type="entry name" value="RlpA-like domain"/>
    <property type="match status" value="1"/>
</dbReference>
<feature type="transmembrane region" description="Helical" evidence="4">
    <location>
        <begin position="382"/>
        <end position="401"/>
    </location>
</feature>
<dbReference type="EMBL" id="JBBNAF010000011">
    <property type="protein sequence ID" value="KAK9099017.1"/>
    <property type="molecule type" value="Genomic_DNA"/>
</dbReference>
<dbReference type="Pfam" id="PF03330">
    <property type="entry name" value="DPBB_1"/>
    <property type="match status" value="1"/>
</dbReference>
<dbReference type="AlphaFoldDB" id="A0AAP0EY75"/>
<dbReference type="InterPro" id="IPR036908">
    <property type="entry name" value="RlpA-like_sf"/>
</dbReference>
<keyword evidence="7" id="KW-1185">Reference proteome</keyword>
<dbReference type="InterPro" id="IPR011989">
    <property type="entry name" value="ARM-like"/>
</dbReference>
<proteinExistence type="predicted"/>
<dbReference type="Proteomes" id="UP001420932">
    <property type="component" value="Unassembled WGS sequence"/>
</dbReference>
<dbReference type="SUPFAM" id="SSF50685">
    <property type="entry name" value="Barwin-like endoglucanases"/>
    <property type="match status" value="1"/>
</dbReference>
<accession>A0AAP0EY75</accession>
<keyword evidence="4" id="KW-0812">Transmembrane</keyword>
<dbReference type="PROSITE" id="PS50842">
    <property type="entry name" value="EXPANSIN_EG45"/>
    <property type="match status" value="1"/>
</dbReference>
<feature type="domain" description="Expansin-like EG45" evidence="5">
    <location>
        <begin position="64"/>
        <end position="176"/>
    </location>
</feature>
<evidence type="ECO:0000256" key="3">
    <source>
        <dbReference type="ARBA" id="ARBA00022729"/>
    </source>
</evidence>
<dbReference type="PRINTS" id="PR01225">
    <property type="entry name" value="EXPANSNFAMLY"/>
</dbReference>
<dbReference type="SMART" id="SM00837">
    <property type="entry name" value="DPBB_1"/>
    <property type="match status" value="1"/>
</dbReference>
<gene>
    <name evidence="6" type="ORF">Syun_026062</name>
</gene>
<dbReference type="InterPro" id="IPR007112">
    <property type="entry name" value="Expansin/allergen_DPBB_dom"/>
</dbReference>